<dbReference type="PANTHER" id="PTHR31635">
    <property type="entry name" value="REVERSE TRANSCRIPTASE DOMAIN-CONTAINING PROTEIN-RELATED"/>
    <property type="match status" value="1"/>
</dbReference>
<reference evidence="1" key="2">
    <citation type="submission" date="2025-09" db="UniProtKB">
        <authorList>
            <consortium name="Ensembl"/>
        </authorList>
    </citation>
    <scope>IDENTIFICATION</scope>
</reference>
<dbReference type="AlphaFoldDB" id="A0A8C6SP21"/>
<evidence type="ECO:0000313" key="1">
    <source>
        <dbReference type="Ensembl" id="ENSNMLP00000009587.1"/>
    </source>
</evidence>
<protein>
    <recommendedName>
        <fullName evidence="3">Reverse transcriptase</fullName>
    </recommendedName>
</protein>
<dbReference type="Proteomes" id="UP000694523">
    <property type="component" value="Unplaced"/>
</dbReference>
<accession>A0A8C6SP21</accession>
<reference evidence="1" key="1">
    <citation type="submission" date="2025-08" db="UniProtKB">
        <authorList>
            <consortium name="Ensembl"/>
        </authorList>
    </citation>
    <scope>IDENTIFICATION</scope>
</reference>
<dbReference type="Ensembl" id="ENSNMLT00000010839.1">
    <property type="protein sequence ID" value="ENSNMLP00000009587.1"/>
    <property type="gene ID" value="ENSNMLG00000006653.1"/>
</dbReference>
<sequence>NAELIKPVTEQEVLAAIQKSKVNKSPGGDGYTNEFYKYFNQLLGPILCRLFNWIIAKAVWPPTWNDSIISILPKEGRDLTKCSSYRPLSLINVDQKYLHLLWLTD</sequence>
<organism evidence="1 2">
    <name type="scientific">Neogobius melanostomus</name>
    <name type="common">round goby</name>
    <dbReference type="NCBI Taxonomy" id="47308"/>
    <lineage>
        <taxon>Eukaryota</taxon>
        <taxon>Metazoa</taxon>
        <taxon>Chordata</taxon>
        <taxon>Craniata</taxon>
        <taxon>Vertebrata</taxon>
        <taxon>Euteleostomi</taxon>
        <taxon>Actinopterygii</taxon>
        <taxon>Neopterygii</taxon>
        <taxon>Teleostei</taxon>
        <taxon>Neoteleostei</taxon>
        <taxon>Acanthomorphata</taxon>
        <taxon>Gobiaria</taxon>
        <taxon>Gobiiformes</taxon>
        <taxon>Gobioidei</taxon>
        <taxon>Gobiidae</taxon>
        <taxon>Benthophilinae</taxon>
        <taxon>Neogobiini</taxon>
        <taxon>Neogobius</taxon>
    </lineage>
</organism>
<keyword evidence="2" id="KW-1185">Reference proteome</keyword>
<name>A0A8C6SP21_9GOBI</name>
<evidence type="ECO:0008006" key="3">
    <source>
        <dbReference type="Google" id="ProtNLM"/>
    </source>
</evidence>
<dbReference type="PANTHER" id="PTHR31635:SF196">
    <property type="entry name" value="REVERSE TRANSCRIPTASE DOMAIN-CONTAINING PROTEIN-RELATED"/>
    <property type="match status" value="1"/>
</dbReference>
<evidence type="ECO:0000313" key="2">
    <source>
        <dbReference type="Proteomes" id="UP000694523"/>
    </source>
</evidence>
<proteinExistence type="predicted"/>